<evidence type="ECO:0000256" key="3">
    <source>
        <dbReference type="ARBA" id="ARBA00022448"/>
    </source>
</evidence>
<evidence type="ECO:0000256" key="6">
    <source>
        <dbReference type="ARBA" id="ARBA00022982"/>
    </source>
</evidence>
<dbReference type="AlphaFoldDB" id="A0A3G3MGP3"/>
<keyword evidence="4 9" id="KW-0001">2Fe-2S</keyword>
<evidence type="ECO:0000313" key="11">
    <source>
        <dbReference type="EMBL" id="AYR06008.1"/>
    </source>
</evidence>
<evidence type="ECO:0000256" key="8">
    <source>
        <dbReference type="ARBA" id="ARBA00023014"/>
    </source>
</evidence>
<comment type="subcellular location">
    <subcellularLocation>
        <location evidence="9">Plastid</location>
        <location evidence="9">Chloroplast</location>
    </subcellularLocation>
</comment>
<dbReference type="PANTHER" id="PTHR43112">
    <property type="entry name" value="FERREDOXIN"/>
    <property type="match status" value="1"/>
</dbReference>
<dbReference type="GO" id="GO:0022900">
    <property type="term" value="P:electron transport chain"/>
    <property type="evidence" value="ECO:0007669"/>
    <property type="project" value="InterPro"/>
</dbReference>
<geneLocation type="plastid" evidence="11"/>
<proteinExistence type="inferred from homology"/>
<evidence type="ECO:0000259" key="10">
    <source>
        <dbReference type="PROSITE" id="PS51085"/>
    </source>
</evidence>
<dbReference type="GO" id="GO:0009055">
    <property type="term" value="F:electron transfer activity"/>
    <property type="evidence" value="ECO:0007669"/>
    <property type="project" value="InterPro"/>
</dbReference>
<comment type="function">
    <text evidence="9">Ferredoxins are iron-sulfur proteins that transfer electrons in a wide variety of metabolic reactions.</text>
</comment>
<keyword evidence="9" id="KW-0150">Chloroplast</keyword>
<keyword evidence="3 9" id="KW-0813">Transport</keyword>
<dbReference type="EMBL" id="MH281628">
    <property type="protein sequence ID" value="AYR06008.1"/>
    <property type="molecule type" value="Genomic_DNA"/>
</dbReference>
<keyword evidence="5 9" id="KW-0479">Metal-binding</keyword>
<keyword evidence="6 9" id="KW-0249">Electron transport</keyword>
<dbReference type="GO" id="GO:0051537">
    <property type="term" value="F:2 iron, 2 sulfur cluster binding"/>
    <property type="evidence" value="ECO:0007669"/>
    <property type="project" value="UniProtKB-KW"/>
</dbReference>
<gene>
    <name evidence="11" type="primary">petF</name>
</gene>
<organism evidence="11">
    <name type="scientific">Neogoniolithon spectabile</name>
    <dbReference type="NCBI Taxonomy" id="231755"/>
    <lineage>
        <taxon>Eukaryota</taxon>
        <taxon>Rhodophyta</taxon>
        <taxon>Florideophyceae</taxon>
        <taxon>Corallinophycidae</taxon>
        <taxon>Corallinales</taxon>
        <taxon>Spongitidaceae</taxon>
        <taxon>Neogoniolithoideae</taxon>
        <taxon>Neogoniolithon</taxon>
    </lineage>
</organism>
<dbReference type="RefSeq" id="YP_009541799.1">
    <property type="nucleotide sequence ID" value="NC_039978.1"/>
</dbReference>
<reference evidence="11" key="1">
    <citation type="journal article" date="2018" name="Genome Biol. Evol.">
        <title>Mitochondrial and Plastid Genomes from Coralline Red Algae Provide Insights into the Incongruent Evolutionary Histories of Organelles.</title>
        <authorList>
            <person name="Lee J."/>
            <person name="Song H.J."/>
            <person name="In Park S."/>
            <person name="Lee Y.M."/>
            <person name="Jeong S.Y."/>
            <person name="Oh Cho T."/>
            <person name="Kim J.H."/>
            <person name="Choi H.G."/>
            <person name="Choi C.G."/>
            <person name="Nelson W.A."/>
            <person name="Fredericq S."/>
            <person name="Bhattacharya D."/>
            <person name="Su Yoon H."/>
        </authorList>
    </citation>
    <scope>NUCLEOTIDE SEQUENCE</scope>
</reference>
<name>A0A3G3MGP3_9FLOR</name>
<protein>
    <recommendedName>
        <fullName evidence="2 9">Ferredoxin</fullName>
    </recommendedName>
</protein>
<dbReference type="InterPro" id="IPR001041">
    <property type="entry name" value="2Fe-2S_ferredoxin-type"/>
</dbReference>
<accession>A0A3G3MGP3</accession>
<dbReference type="InterPro" id="IPR036010">
    <property type="entry name" value="2Fe-2S_ferredoxin-like_sf"/>
</dbReference>
<evidence type="ECO:0000256" key="5">
    <source>
        <dbReference type="ARBA" id="ARBA00022723"/>
    </source>
</evidence>
<dbReference type="Gene3D" id="3.10.20.30">
    <property type="match status" value="1"/>
</dbReference>
<dbReference type="NCBIfam" id="TIGR02008">
    <property type="entry name" value="fdx_plant"/>
    <property type="match status" value="1"/>
</dbReference>
<comment type="cofactor">
    <cofactor evidence="9">
        <name>[2Fe-2S] cluster</name>
        <dbReference type="ChEBI" id="CHEBI:190135"/>
    </cofactor>
    <text evidence="9">Binds 1 [2Fe-2S] cluster.</text>
</comment>
<evidence type="ECO:0000256" key="2">
    <source>
        <dbReference type="ARBA" id="ARBA00013529"/>
    </source>
</evidence>
<dbReference type="PANTHER" id="PTHR43112:SF30">
    <property type="entry name" value="FERREDOXIN-3, CHLOROPLASTIC"/>
    <property type="match status" value="1"/>
</dbReference>
<dbReference type="GO" id="GO:0009507">
    <property type="term" value="C:chloroplast"/>
    <property type="evidence" value="ECO:0007669"/>
    <property type="project" value="UniProtKB-SubCell"/>
</dbReference>
<dbReference type="GO" id="GO:0046872">
    <property type="term" value="F:metal ion binding"/>
    <property type="evidence" value="ECO:0007669"/>
    <property type="project" value="UniProtKB-KW"/>
</dbReference>
<dbReference type="FunFam" id="3.10.20.30:FF:000014">
    <property type="entry name" value="Ferredoxin"/>
    <property type="match status" value="1"/>
</dbReference>
<sequence length="98" mass="10707">MADYTVTLIVEDGKEETFTCADDKYILDEAEEAGIELPYSCRAGACSSCAGKVVSGTVDQSDQSFLDDEQTEANFVLTCVAYPTSDCVIKTHQEENLY</sequence>
<evidence type="ECO:0000256" key="4">
    <source>
        <dbReference type="ARBA" id="ARBA00022714"/>
    </source>
</evidence>
<keyword evidence="9 11" id="KW-0934">Plastid</keyword>
<dbReference type="InterPro" id="IPR012675">
    <property type="entry name" value="Beta-grasp_dom_sf"/>
</dbReference>
<keyword evidence="8 9" id="KW-0411">Iron-sulfur</keyword>
<dbReference type="PROSITE" id="PS00197">
    <property type="entry name" value="2FE2S_FER_1"/>
    <property type="match status" value="1"/>
</dbReference>
<evidence type="ECO:0000256" key="9">
    <source>
        <dbReference type="RuleBase" id="RU364001"/>
    </source>
</evidence>
<feature type="domain" description="2Fe-2S ferredoxin-type" evidence="10">
    <location>
        <begin position="4"/>
        <end position="95"/>
    </location>
</feature>
<evidence type="ECO:0000256" key="7">
    <source>
        <dbReference type="ARBA" id="ARBA00023004"/>
    </source>
</evidence>
<dbReference type="GeneID" id="38463574"/>
<dbReference type="Pfam" id="PF00111">
    <property type="entry name" value="Fer2"/>
    <property type="match status" value="1"/>
</dbReference>
<keyword evidence="7 9" id="KW-0408">Iron</keyword>
<dbReference type="SUPFAM" id="SSF54292">
    <property type="entry name" value="2Fe-2S ferredoxin-like"/>
    <property type="match status" value="1"/>
</dbReference>
<evidence type="ECO:0000256" key="1">
    <source>
        <dbReference type="ARBA" id="ARBA00007874"/>
    </source>
</evidence>
<dbReference type="InterPro" id="IPR006058">
    <property type="entry name" value="2Fe2S_fd_BS"/>
</dbReference>
<dbReference type="InterPro" id="IPR010241">
    <property type="entry name" value="Fd_pln"/>
</dbReference>
<dbReference type="CDD" id="cd00207">
    <property type="entry name" value="fer2"/>
    <property type="match status" value="1"/>
</dbReference>
<dbReference type="PROSITE" id="PS51085">
    <property type="entry name" value="2FE2S_FER_2"/>
    <property type="match status" value="1"/>
</dbReference>
<comment type="similarity">
    <text evidence="1 9">Belongs to the 2Fe2S plant-type ferredoxin family.</text>
</comment>